<accession>A0A972FPT4</accession>
<keyword evidence="2" id="KW-1185">Reference proteome</keyword>
<dbReference type="AlphaFoldDB" id="A0A972FPT4"/>
<sequence>MQIDVPLVNEAQIGSRLNLAVESDRRGEFGLLLALLSTDARDMAQFHWQAELDQQQKLQRSFQLPPAEVLVADLSAEQPVVDNARVFGADGIKGFQLQQALTPEALVIRGQREAGLNDALNNCGHLTRLRHKAALSMPASKPVDLAELLTMQRQWGQRVNLL</sequence>
<organism evidence="1 2">
    <name type="scientific">Shewanella salipaludis</name>
    <dbReference type="NCBI Taxonomy" id="2723052"/>
    <lineage>
        <taxon>Bacteria</taxon>
        <taxon>Pseudomonadati</taxon>
        <taxon>Pseudomonadota</taxon>
        <taxon>Gammaproteobacteria</taxon>
        <taxon>Alteromonadales</taxon>
        <taxon>Shewanellaceae</taxon>
        <taxon>Shewanella</taxon>
    </lineage>
</organism>
<gene>
    <name evidence="1" type="ORF">HC757_01670</name>
</gene>
<reference evidence="1" key="1">
    <citation type="submission" date="2020-04" db="EMBL/GenBank/DDBJ databases">
        <title>Description of Shewanella salipaludis sp. nov., isolated from a salt marsh.</title>
        <authorList>
            <person name="Park S."/>
            <person name="Yoon J.-H."/>
        </authorList>
    </citation>
    <scope>NUCLEOTIDE SEQUENCE</scope>
    <source>
        <strain evidence="1">SHSM-M6</strain>
    </source>
</reference>
<dbReference type="RefSeq" id="WP_169562508.1">
    <property type="nucleotide sequence ID" value="NZ_JAAXYH010000001.1"/>
</dbReference>
<dbReference type="Proteomes" id="UP000737113">
    <property type="component" value="Unassembled WGS sequence"/>
</dbReference>
<dbReference type="EMBL" id="JAAXYH010000001">
    <property type="protein sequence ID" value="NMH63888.1"/>
    <property type="molecule type" value="Genomic_DNA"/>
</dbReference>
<dbReference type="Pfam" id="PF11993">
    <property type="entry name" value="VC2046"/>
    <property type="match status" value="1"/>
</dbReference>
<proteinExistence type="predicted"/>
<protein>
    <submittedName>
        <fullName evidence="1">QueD-like protein</fullName>
    </submittedName>
</protein>
<dbReference type="InterPro" id="IPR021879">
    <property type="entry name" value="VC2046_fam"/>
</dbReference>
<evidence type="ECO:0000313" key="1">
    <source>
        <dbReference type="EMBL" id="NMH63888.1"/>
    </source>
</evidence>
<comment type="caution">
    <text evidence="1">The sequence shown here is derived from an EMBL/GenBank/DDBJ whole genome shotgun (WGS) entry which is preliminary data.</text>
</comment>
<evidence type="ECO:0000313" key="2">
    <source>
        <dbReference type="Proteomes" id="UP000737113"/>
    </source>
</evidence>
<name>A0A972FPT4_9GAMM</name>